<dbReference type="Proteomes" id="UP000225766">
    <property type="component" value="Unassembled WGS sequence"/>
</dbReference>
<comment type="caution">
    <text evidence="1">The sequence shown here is derived from an EMBL/GenBank/DDBJ whole genome shotgun (WGS) entry which is preliminary data.</text>
</comment>
<accession>A0A2A8IYS9</accession>
<dbReference type="AlphaFoldDB" id="A0A2A8IYS9"/>
<organism evidence="1 2">
    <name type="scientific">Bacillus cereus</name>
    <dbReference type="NCBI Taxonomy" id="1396"/>
    <lineage>
        <taxon>Bacteria</taxon>
        <taxon>Bacillati</taxon>
        <taxon>Bacillota</taxon>
        <taxon>Bacilli</taxon>
        <taxon>Bacillales</taxon>
        <taxon>Bacillaceae</taxon>
        <taxon>Bacillus</taxon>
        <taxon>Bacillus cereus group</taxon>
    </lineage>
</organism>
<dbReference type="OrthoDB" id="5077820at2"/>
<name>A0A2A8IYS9_BACCE</name>
<evidence type="ECO:0000313" key="2">
    <source>
        <dbReference type="Proteomes" id="UP000225766"/>
    </source>
</evidence>
<reference evidence="1 2" key="1">
    <citation type="submission" date="2017-09" db="EMBL/GenBank/DDBJ databases">
        <title>Large-scale bioinformatics analysis of Bacillus genomes uncovers conserved roles of natural products in bacterial physiology.</title>
        <authorList>
            <consortium name="Agbiome Team Llc"/>
            <person name="Bleich R.M."/>
            <person name="Grubbs K.J."/>
            <person name="Santa Maria K.C."/>
            <person name="Allen S.E."/>
            <person name="Farag S."/>
            <person name="Shank E.A."/>
            <person name="Bowers A."/>
        </authorList>
    </citation>
    <scope>NUCLEOTIDE SEQUENCE [LARGE SCALE GENOMIC DNA]</scope>
    <source>
        <strain evidence="1 2">AFS040105</strain>
    </source>
</reference>
<protein>
    <recommendedName>
        <fullName evidence="3">DUF262 domain-containing protein</fullName>
    </recommendedName>
</protein>
<sequence>MDVLKDLRVDCFSLMKTYQIKEYLGIIETAYTQKGNVEGQRVALKTKSAVTIRNRMKSDIVRGTILPPVVVGIVVGEEGFNKIEKMHEAGEYAELEELINAADANTISIIDGMQRTTSIMEAIEESEDVLEREIRVEFWITKNVNSLLYRMLILNTGQVPWNLKRQIEVVYNPLIKELTDHVEAMTLLSVENPSNRTKPGEYQAEKIVELFLVFGTREAKVDTKSALADEFTKLDFIGVTSENQLNNLFIEFLKIMIQFDEIVFKLTLDSEVVEDEKFKSGKDLFGSQTLKAGFMSAIAQYIFGIPGEEYSKEKQNEKATYLMDLFEHYFEKLKEKNEEELIEYIDFITLNEYMKTVNRGIGDFERKFFNKAFETLIDKKFELENLTPCWRAAGSK</sequence>
<gene>
    <name evidence="1" type="ORF">COD19_13525</name>
</gene>
<dbReference type="EMBL" id="NUMG01000016">
    <property type="protein sequence ID" value="PGU01317.1"/>
    <property type="molecule type" value="Genomic_DNA"/>
</dbReference>
<proteinExistence type="predicted"/>
<dbReference type="RefSeq" id="WP_088232673.1">
    <property type="nucleotide sequence ID" value="NZ_JARXKI010000012.1"/>
</dbReference>
<evidence type="ECO:0008006" key="3">
    <source>
        <dbReference type="Google" id="ProtNLM"/>
    </source>
</evidence>
<evidence type="ECO:0000313" key="1">
    <source>
        <dbReference type="EMBL" id="PGU01317.1"/>
    </source>
</evidence>